<comment type="caution">
    <text evidence="2">The sequence shown here is derived from an EMBL/GenBank/DDBJ whole genome shotgun (WGS) entry which is preliminary data.</text>
</comment>
<dbReference type="Pfam" id="PF00239">
    <property type="entry name" value="Resolvase"/>
    <property type="match status" value="1"/>
</dbReference>
<dbReference type="RefSeq" id="WP_370371246.1">
    <property type="nucleotide sequence ID" value="NZ_BMKF01000002.1"/>
</dbReference>
<gene>
    <name evidence="2" type="ORF">GCM10011503_30270</name>
</gene>
<dbReference type="InterPro" id="IPR036162">
    <property type="entry name" value="Resolvase-like_N_sf"/>
</dbReference>
<name>A0ABQ1JWK1_9PROT</name>
<dbReference type="CDD" id="cd00338">
    <property type="entry name" value="Ser_Recombinase"/>
    <property type="match status" value="1"/>
</dbReference>
<evidence type="ECO:0000259" key="1">
    <source>
        <dbReference type="PROSITE" id="PS51737"/>
    </source>
</evidence>
<dbReference type="PANTHER" id="PTHR30461:SF23">
    <property type="entry name" value="DNA RECOMBINASE-RELATED"/>
    <property type="match status" value="1"/>
</dbReference>
<dbReference type="Gene3D" id="3.40.50.1390">
    <property type="entry name" value="Resolvase, N-terminal catalytic domain"/>
    <property type="match status" value="1"/>
</dbReference>
<dbReference type="Pfam" id="PF13408">
    <property type="entry name" value="Zn_ribbon_recom"/>
    <property type="match status" value="1"/>
</dbReference>
<keyword evidence="3" id="KW-1185">Reference proteome</keyword>
<dbReference type="PROSITE" id="PS51737">
    <property type="entry name" value="RECOMBINASE_DNA_BIND"/>
    <property type="match status" value="1"/>
</dbReference>
<dbReference type="InterPro" id="IPR025827">
    <property type="entry name" value="Zn_ribbon_recom_dom"/>
</dbReference>
<dbReference type="InterPro" id="IPR038109">
    <property type="entry name" value="DNA_bind_recomb_sf"/>
</dbReference>
<sequence>MTLKAAIYARYSSDLQSIRSIEDQIALCRQHLEQKSWTETVVYSDRAISGGAMVTRPGIQELIRGAANGHFNVVVSEALDRISRDQADTATIYKILAFHGVSIVTLSEGEVDSMHVGFKGVMNEMFLRDLAKKTRRGQTGVVNSGRSAGGHCYGYDILPGEQNGILTINDEEAETIRRIMRLFVEGKSPRSIAAMLNQEGVAAPRGSDWRASTINGQVHAGNGILNNELYIGRRIWNRRHKVTDPFSGKKRMRANPESEWVINEVPDLRIVDNELWQAVKLRQQRHSRKRGGAKRPTRLLSGLLECTVCGGPMSIVSQNRYGCSTRREKGTCSNNRTIAAKELEERVLAGLNNALLHPDAQKAAAREFHAELVRQQKATGSERFQLEKAIAEAGRRIDRIVDAIAEGVATTALKQKLVALEAEKVENEGKLAAMGSEPVVSVHPNAGELYAELIGSLVEVVSDPSPDADEVRSVLRKTIQRICLEPRKNESGYNLVIKGDLAALISQDGQTTLMMGAGAGFEPATFRL</sequence>
<reference evidence="3" key="1">
    <citation type="journal article" date="2019" name="Int. J. Syst. Evol. Microbiol.">
        <title>The Global Catalogue of Microorganisms (GCM) 10K type strain sequencing project: providing services to taxonomists for standard genome sequencing and annotation.</title>
        <authorList>
            <consortium name="The Broad Institute Genomics Platform"/>
            <consortium name="The Broad Institute Genome Sequencing Center for Infectious Disease"/>
            <person name="Wu L."/>
            <person name="Ma J."/>
        </authorList>
    </citation>
    <scope>NUCLEOTIDE SEQUENCE [LARGE SCALE GENOMIC DNA]</scope>
    <source>
        <strain evidence="3">CGMCC 1.15928</strain>
    </source>
</reference>
<dbReference type="PANTHER" id="PTHR30461">
    <property type="entry name" value="DNA-INVERTASE FROM LAMBDOID PROPHAGE"/>
    <property type="match status" value="1"/>
</dbReference>
<dbReference type="SUPFAM" id="SSF53041">
    <property type="entry name" value="Resolvase-like"/>
    <property type="match status" value="1"/>
</dbReference>
<dbReference type="InterPro" id="IPR050639">
    <property type="entry name" value="SSR_resolvase"/>
</dbReference>
<evidence type="ECO:0000313" key="2">
    <source>
        <dbReference type="EMBL" id="GGB79341.1"/>
    </source>
</evidence>
<dbReference type="InterPro" id="IPR006119">
    <property type="entry name" value="Resolv_N"/>
</dbReference>
<dbReference type="EMBL" id="BMKF01000002">
    <property type="protein sequence ID" value="GGB79341.1"/>
    <property type="molecule type" value="Genomic_DNA"/>
</dbReference>
<dbReference type="Gene3D" id="3.90.1750.20">
    <property type="entry name" value="Putative Large Serine Recombinase, Chain B, Domain 2"/>
    <property type="match status" value="1"/>
</dbReference>
<dbReference type="InterPro" id="IPR011109">
    <property type="entry name" value="DNA_bind_recombinase_dom"/>
</dbReference>
<dbReference type="Proteomes" id="UP000628854">
    <property type="component" value="Unassembled WGS sequence"/>
</dbReference>
<protein>
    <submittedName>
        <fullName evidence="2">Resolvase</fullName>
    </submittedName>
</protein>
<dbReference type="SMART" id="SM00857">
    <property type="entry name" value="Resolvase"/>
    <property type="match status" value="1"/>
</dbReference>
<proteinExistence type="predicted"/>
<feature type="domain" description="Recombinase" evidence="1">
    <location>
        <begin position="152"/>
        <end position="291"/>
    </location>
</feature>
<evidence type="ECO:0000313" key="3">
    <source>
        <dbReference type="Proteomes" id="UP000628854"/>
    </source>
</evidence>
<accession>A0ABQ1JWK1</accession>
<dbReference type="Pfam" id="PF07508">
    <property type="entry name" value="Recombinase"/>
    <property type="match status" value="1"/>
</dbReference>
<organism evidence="2 3">
    <name type="scientific">Henriciella pelagia</name>
    <dbReference type="NCBI Taxonomy" id="1977912"/>
    <lineage>
        <taxon>Bacteria</taxon>
        <taxon>Pseudomonadati</taxon>
        <taxon>Pseudomonadota</taxon>
        <taxon>Alphaproteobacteria</taxon>
        <taxon>Hyphomonadales</taxon>
        <taxon>Hyphomonadaceae</taxon>
        <taxon>Henriciella</taxon>
    </lineage>
</organism>